<feature type="binding site" evidence="8">
    <location>
        <begin position="211"/>
        <end position="215"/>
    </location>
    <ligand>
        <name>ATP</name>
        <dbReference type="ChEBI" id="CHEBI:30616"/>
    </ligand>
</feature>
<sequence>MASLEQKREAFRKYLESAGAIDCLSKALIRLYQEEQKPEDACKFIRKILCESCPTDEQVVESLAELDEARKRIVELERELRGMRLNVRRTASEECLLLEQGFEELTEDEGCPGLLRKHLTRELLDELKTLKTPSHKSTLLDCIQSGLKYRDSHVGVYAADPEAYQVFGALFDPLIEDQHCGFGKDAQQPDLTWGEPTELENPDPEGQYVVSTRVQCARSVGEFPFHPRMQEQQYEDICNQVKAALEDLPEDLRGDLHLVEFLDESRKRELIETHRLFKEADRFLQAAQGDRFYPAGRAIFLNEANNFIVWVNAEDHLRIISMQEGGDIGQTYQRLIKGLETIGKKLAFQRDERLGFLTFCPTNLGTAIRASVHIRLPKLCADRARLDAAAADHRLQLHGDDGECTDTCGDVIDVSNKRRLGLTEFEAVKELVDGVKALIELEKQMNDEAGGTVESQPEAASEEPAAE</sequence>
<evidence type="ECO:0000256" key="4">
    <source>
        <dbReference type="ARBA" id="ARBA00022741"/>
    </source>
</evidence>
<evidence type="ECO:0000313" key="10">
    <source>
        <dbReference type="EnsemblMetazoa" id="AATE020897-PA.1"/>
    </source>
</evidence>
<dbReference type="InterPro" id="IPR036802">
    <property type="entry name" value="ATP-guanido_PTrfase_N_sf"/>
</dbReference>
<keyword evidence="4 8" id="KW-0547">Nucleotide-binding</keyword>
<dbReference type="VEuPathDB" id="VectorBase:AATE020897"/>
<dbReference type="EnsemblMetazoa" id="AATE020897-RA">
    <property type="protein sequence ID" value="AATE020897-PA.1"/>
    <property type="gene ID" value="AATE020897"/>
</dbReference>
<dbReference type="PROSITE" id="PS51510">
    <property type="entry name" value="PHOSPHAGEN_KINASE_C"/>
    <property type="match status" value="1"/>
</dbReference>
<feature type="binding site" evidence="8">
    <location>
        <position position="318"/>
    </location>
    <ligand>
        <name>ATP</name>
        <dbReference type="ChEBI" id="CHEBI:30616"/>
    </ligand>
</feature>
<dbReference type="FunFam" id="1.10.135.10:FF:000003">
    <property type="entry name" value="Three-domain arginine kinase"/>
    <property type="match status" value="1"/>
</dbReference>
<keyword evidence="5 8" id="KW-0418">Kinase</keyword>
<dbReference type="Pfam" id="PF00217">
    <property type="entry name" value="ATP-gua_Ptrans"/>
    <property type="match status" value="1"/>
</dbReference>
<dbReference type="GO" id="GO:0046314">
    <property type="term" value="P:phosphocreatine biosynthetic process"/>
    <property type="evidence" value="ECO:0007669"/>
    <property type="project" value="InterPro"/>
</dbReference>
<organism evidence="10">
    <name type="scientific">Anopheles atroparvus</name>
    <name type="common">European mosquito</name>
    <dbReference type="NCBI Taxonomy" id="41427"/>
    <lineage>
        <taxon>Eukaryota</taxon>
        <taxon>Metazoa</taxon>
        <taxon>Ecdysozoa</taxon>
        <taxon>Arthropoda</taxon>
        <taxon>Hexapoda</taxon>
        <taxon>Insecta</taxon>
        <taxon>Pterygota</taxon>
        <taxon>Neoptera</taxon>
        <taxon>Endopterygota</taxon>
        <taxon>Diptera</taxon>
        <taxon>Nematocera</taxon>
        <taxon>Culicoidea</taxon>
        <taxon>Culicidae</taxon>
        <taxon>Anophelinae</taxon>
        <taxon>Anopheles</taxon>
    </lineage>
</organism>
<dbReference type="InterPro" id="IPR022415">
    <property type="entry name" value="ATP-guanido_PTrfase_AS"/>
</dbReference>
<dbReference type="GO" id="GO:0004054">
    <property type="term" value="F:arginine kinase activity"/>
    <property type="evidence" value="ECO:0007669"/>
    <property type="project" value="UniProtKB-EC"/>
</dbReference>
<dbReference type="SUPFAM" id="SSF48034">
    <property type="entry name" value="Guanido kinase N-terminal domain"/>
    <property type="match status" value="1"/>
</dbReference>
<dbReference type="PANTHER" id="PTHR11547:SF38">
    <property type="entry name" value="ARGININE KINASE 1-RELATED"/>
    <property type="match status" value="1"/>
</dbReference>
<dbReference type="InterPro" id="IPR000749">
    <property type="entry name" value="ATP-guanido_PTrfase"/>
</dbReference>
<proteinExistence type="inferred from homology"/>
<keyword evidence="3 8" id="KW-0808">Transferase</keyword>
<dbReference type="PROSITE" id="PS00112">
    <property type="entry name" value="PHOSPHAGEN_KINASE"/>
    <property type="match status" value="1"/>
</dbReference>
<name>A0A182JML6_ANOAO</name>
<keyword evidence="6 8" id="KW-0067">ATP-binding</keyword>
<feature type="binding site" evidence="8">
    <location>
        <begin position="369"/>
        <end position="373"/>
    </location>
    <ligand>
        <name>ATP</name>
        <dbReference type="ChEBI" id="CHEBI:30616"/>
    </ligand>
</feature>
<dbReference type="Gene3D" id="3.30.590.10">
    <property type="entry name" value="Glutamine synthetase/guanido kinase, catalytic domain"/>
    <property type="match status" value="1"/>
</dbReference>
<evidence type="ECO:0000256" key="2">
    <source>
        <dbReference type="ARBA" id="ARBA00012230"/>
    </source>
</evidence>
<feature type="binding site" evidence="8">
    <location>
        <begin position="398"/>
        <end position="403"/>
    </location>
    <ligand>
        <name>ATP</name>
        <dbReference type="ChEBI" id="CHEBI:30616"/>
    </ligand>
</feature>
<dbReference type="Pfam" id="PF02807">
    <property type="entry name" value="ATP-gua_PtransN"/>
    <property type="match status" value="1"/>
</dbReference>
<evidence type="ECO:0000256" key="1">
    <source>
        <dbReference type="ARBA" id="ARBA00006798"/>
    </source>
</evidence>
<dbReference type="GO" id="GO:0004111">
    <property type="term" value="F:creatine kinase activity"/>
    <property type="evidence" value="ECO:0007669"/>
    <property type="project" value="InterPro"/>
</dbReference>
<dbReference type="SUPFAM" id="SSF55931">
    <property type="entry name" value="Glutamine synthetase/guanido kinase"/>
    <property type="match status" value="1"/>
</dbReference>
<dbReference type="PROSITE" id="PS51509">
    <property type="entry name" value="PHOSPHAGEN_KINASE_N"/>
    <property type="match status" value="1"/>
</dbReference>
<comment type="similarity">
    <text evidence="1 7 9">Belongs to the ATP:guanido phosphotransferase family.</text>
</comment>
<dbReference type="InterPro" id="IPR022413">
    <property type="entry name" value="ATP-guanido_PTrfase_N"/>
</dbReference>
<dbReference type="STRING" id="41427.A0A182JML6"/>
<protein>
    <recommendedName>
        <fullName evidence="2">arginine kinase</fullName>
        <ecNumber evidence="2">2.7.3.3</ecNumber>
    </recommendedName>
</protein>
<accession>A0A182JML6</accession>
<reference evidence="10" key="1">
    <citation type="submission" date="2022-08" db="UniProtKB">
        <authorList>
            <consortium name="EnsemblMetazoa"/>
        </authorList>
    </citation>
    <scope>IDENTIFICATION</scope>
    <source>
        <strain evidence="10">EBRO</strain>
    </source>
</reference>
<dbReference type="AlphaFoldDB" id="A0A182JML6"/>
<evidence type="ECO:0000256" key="6">
    <source>
        <dbReference type="ARBA" id="ARBA00022840"/>
    </source>
</evidence>
<dbReference type="GO" id="GO:0005615">
    <property type="term" value="C:extracellular space"/>
    <property type="evidence" value="ECO:0007669"/>
    <property type="project" value="TreeGrafter"/>
</dbReference>
<dbReference type="FunFam" id="3.30.590.10:FF:000006">
    <property type="entry name" value="Arginine kinase 1"/>
    <property type="match status" value="1"/>
</dbReference>
<evidence type="ECO:0000256" key="9">
    <source>
        <dbReference type="RuleBase" id="RU000505"/>
    </source>
</evidence>
<evidence type="ECO:0000256" key="8">
    <source>
        <dbReference type="PROSITE-ProRule" id="PRU00843"/>
    </source>
</evidence>
<feature type="binding site" evidence="8">
    <location>
        <position position="274"/>
    </location>
    <ligand>
        <name>ATP</name>
        <dbReference type="ChEBI" id="CHEBI:30616"/>
    </ligand>
</feature>
<dbReference type="PRINTS" id="PR02028">
    <property type="entry name" value="CMYCBINDINGP"/>
</dbReference>
<dbReference type="Gene3D" id="1.10.135.10">
    <property type="entry name" value="ATP:guanido phosphotransferase, N-terminal domain"/>
    <property type="match status" value="1"/>
</dbReference>
<dbReference type="InterPro" id="IPR022414">
    <property type="entry name" value="ATP-guanido_PTrfase_cat"/>
</dbReference>
<dbReference type="GO" id="GO:0005524">
    <property type="term" value="F:ATP binding"/>
    <property type="evidence" value="ECO:0007669"/>
    <property type="project" value="UniProtKB-UniRule"/>
</dbReference>
<dbReference type="EC" id="2.7.3.3" evidence="2"/>
<dbReference type="InterPro" id="IPR014746">
    <property type="entry name" value="Gln_synth/guanido_kin_cat_dom"/>
</dbReference>
<evidence type="ECO:0000256" key="5">
    <source>
        <dbReference type="ARBA" id="ARBA00022777"/>
    </source>
</evidence>
<evidence type="ECO:0000256" key="3">
    <source>
        <dbReference type="ARBA" id="ARBA00022679"/>
    </source>
</evidence>
<dbReference type="PANTHER" id="PTHR11547">
    <property type="entry name" value="ARGININE OR CREATINE KINASE"/>
    <property type="match status" value="1"/>
</dbReference>
<evidence type="ECO:0000256" key="7">
    <source>
        <dbReference type="PROSITE-ProRule" id="PRU00842"/>
    </source>
</evidence>